<feature type="domain" description="GtrA/DPMS transmembrane" evidence="7">
    <location>
        <begin position="140"/>
        <end position="253"/>
    </location>
</feature>
<evidence type="ECO:0000313" key="9">
    <source>
        <dbReference type="Proteomes" id="UP000006281"/>
    </source>
</evidence>
<comment type="subcellular location">
    <subcellularLocation>
        <location evidence="1">Membrane</location>
        <topology evidence="1">Multi-pass membrane protein</topology>
    </subcellularLocation>
</comment>
<evidence type="ECO:0000313" key="8">
    <source>
        <dbReference type="EMBL" id="CCH32032.1"/>
    </source>
</evidence>
<dbReference type="AlphaFoldDB" id="K0K372"/>
<sequence length="259" mass="27727">MDFTVGIGFLRSVFGVRCSVFGVRCSVFGTSIAAHRAPLHPDTWPVPGSHRATAGVVPAPPSADGHVRDGERSPNRPAPDEVLLTRACHGGDMTVGDQANASDRHPPPDAGQRFHALMETVVRRLPFGLARVVPPSLLGFAVINGFTFAVDLLLLTLLHSVVGLPVPVSFTIAYVLAFGLSFVLNRAMNFRSHAPVGPQAVLYGVAILVNYLAFILGVGSGLAALGVQYHLSRLAAGMCEAVYMYCVMRWVIFRDTRTP</sequence>
<dbReference type="eggNOG" id="COG2246">
    <property type="taxonomic scope" value="Bacteria"/>
</dbReference>
<protein>
    <recommendedName>
        <fullName evidence="7">GtrA/DPMS transmembrane domain-containing protein</fullName>
    </recommendedName>
</protein>
<keyword evidence="9" id="KW-1185">Reference proteome</keyword>
<feature type="transmembrane region" description="Helical" evidence="6">
    <location>
        <begin position="137"/>
        <end position="162"/>
    </location>
</feature>
<evidence type="ECO:0000256" key="5">
    <source>
        <dbReference type="SAM" id="MobiDB-lite"/>
    </source>
</evidence>
<dbReference type="InterPro" id="IPR007267">
    <property type="entry name" value="GtrA_DPMS_TM"/>
</dbReference>
<evidence type="ECO:0000256" key="6">
    <source>
        <dbReference type="SAM" id="Phobius"/>
    </source>
</evidence>
<accession>K0K372</accession>
<feature type="transmembrane region" description="Helical" evidence="6">
    <location>
        <begin position="168"/>
        <end position="188"/>
    </location>
</feature>
<dbReference type="Proteomes" id="UP000006281">
    <property type="component" value="Chromosome"/>
</dbReference>
<keyword evidence="2 6" id="KW-0812">Transmembrane</keyword>
<feature type="transmembrane region" description="Helical" evidence="6">
    <location>
        <begin position="200"/>
        <end position="225"/>
    </location>
</feature>
<feature type="transmembrane region" description="Helical" evidence="6">
    <location>
        <begin position="231"/>
        <end position="252"/>
    </location>
</feature>
<dbReference type="STRING" id="1179773.BN6_47570"/>
<name>K0K372_SACES</name>
<evidence type="ECO:0000256" key="1">
    <source>
        <dbReference type="ARBA" id="ARBA00004141"/>
    </source>
</evidence>
<feature type="compositionally biased region" description="Basic and acidic residues" evidence="5">
    <location>
        <begin position="65"/>
        <end position="74"/>
    </location>
</feature>
<gene>
    <name evidence="8" type="ordered locus">BN6_47570</name>
</gene>
<evidence type="ECO:0000259" key="7">
    <source>
        <dbReference type="Pfam" id="PF04138"/>
    </source>
</evidence>
<dbReference type="PATRIC" id="fig|1179773.3.peg.4765"/>
<keyword evidence="3 6" id="KW-1133">Transmembrane helix</keyword>
<feature type="region of interest" description="Disordered" evidence="5">
    <location>
        <begin position="52"/>
        <end position="79"/>
    </location>
</feature>
<dbReference type="Pfam" id="PF04138">
    <property type="entry name" value="GtrA_DPMS_TM"/>
    <property type="match status" value="1"/>
</dbReference>
<dbReference type="EMBL" id="HE804045">
    <property type="protein sequence ID" value="CCH32032.1"/>
    <property type="molecule type" value="Genomic_DNA"/>
</dbReference>
<proteinExistence type="predicted"/>
<dbReference type="HOGENOM" id="CLU_1073198_0_0_11"/>
<reference evidence="8 9" key="1">
    <citation type="journal article" date="2012" name="BMC Genomics">
        <title>Complete genome sequence of Saccharothrix espanaensis DSM 44229T and comparison to the other completely sequenced Pseudonocardiaceae.</title>
        <authorList>
            <person name="Strobel T."/>
            <person name="Al-Dilaimi A."/>
            <person name="Blom J."/>
            <person name="Gessner A."/>
            <person name="Kalinowski J."/>
            <person name="Luzhetska M."/>
            <person name="Puhler A."/>
            <person name="Szczepanowski R."/>
            <person name="Bechthold A."/>
            <person name="Ruckert C."/>
        </authorList>
    </citation>
    <scope>NUCLEOTIDE SEQUENCE [LARGE SCALE GENOMIC DNA]</scope>
    <source>
        <strain evidence="9">ATCC 51144 / DSM 44229 / JCM 9112 / NBRC 15066 / NRRL 15764</strain>
    </source>
</reference>
<evidence type="ECO:0000256" key="4">
    <source>
        <dbReference type="ARBA" id="ARBA00023136"/>
    </source>
</evidence>
<dbReference type="GO" id="GO:0000271">
    <property type="term" value="P:polysaccharide biosynthetic process"/>
    <property type="evidence" value="ECO:0007669"/>
    <property type="project" value="InterPro"/>
</dbReference>
<organism evidence="8 9">
    <name type="scientific">Saccharothrix espanaensis (strain ATCC 51144 / DSM 44229 / JCM 9112 / NBRC 15066 / NRRL 15764)</name>
    <dbReference type="NCBI Taxonomy" id="1179773"/>
    <lineage>
        <taxon>Bacteria</taxon>
        <taxon>Bacillati</taxon>
        <taxon>Actinomycetota</taxon>
        <taxon>Actinomycetes</taxon>
        <taxon>Pseudonocardiales</taxon>
        <taxon>Pseudonocardiaceae</taxon>
        <taxon>Saccharothrix</taxon>
    </lineage>
</organism>
<keyword evidence="4 6" id="KW-0472">Membrane</keyword>
<evidence type="ECO:0000256" key="3">
    <source>
        <dbReference type="ARBA" id="ARBA00022989"/>
    </source>
</evidence>
<evidence type="ECO:0000256" key="2">
    <source>
        <dbReference type="ARBA" id="ARBA00022692"/>
    </source>
</evidence>
<dbReference type="GO" id="GO:0016020">
    <property type="term" value="C:membrane"/>
    <property type="evidence" value="ECO:0007669"/>
    <property type="project" value="UniProtKB-SubCell"/>
</dbReference>
<dbReference type="KEGG" id="sesp:BN6_47570"/>